<dbReference type="Gene3D" id="3.90.180.10">
    <property type="entry name" value="Medium-chain alcohol dehydrogenases, catalytic domain"/>
    <property type="match status" value="1"/>
</dbReference>
<keyword evidence="5" id="KW-0560">Oxidoreductase</keyword>
<dbReference type="EMBL" id="GL377317">
    <property type="protein sequence ID" value="EFI91547.1"/>
    <property type="molecule type" value="Genomic_DNA"/>
</dbReference>
<dbReference type="Pfam" id="PF08240">
    <property type="entry name" value="ADH_N"/>
    <property type="match status" value="1"/>
</dbReference>
<keyword evidence="4 7" id="KW-0862">Zinc</keyword>
<dbReference type="RefSeq" id="XP_003026450.1">
    <property type="nucleotide sequence ID" value="XM_003026404.1"/>
</dbReference>
<dbReference type="Gene3D" id="3.40.50.720">
    <property type="entry name" value="NAD(P)-binding Rossmann-like Domain"/>
    <property type="match status" value="1"/>
</dbReference>
<dbReference type="CDD" id="cd05285">
    <property type="entry name" value="sorbitol_DH"/>
    <property type="match status" value="1"/>
</dbReference>
<evidence type="ECO:0000256" key="2">
    <source>
        <dbReference type="ARBA" id="ARBA00008072"/>
    </source>
</evidence>
<dbReference type="InterPro" id="IPR013154">
    <property type="entry name" value="ADH-like_N"/>
</dbReference>
<dbReference type="InterPro" id="IPR013149">
    <property type="entry name" value="ADH-like_C"/>
</dbReference>
<dbReference type="InterPro" id="IPR036291">
    <property type="entry name" value="NAD(P)-bd_dom_sf"/>
</dbReference>
<keyword evidence="6" id="KW-0520">NAD</keyword>
<accession>D8QL51</accession>
<protein>
    <recommendedName>
        <fullName evidence="8">Enoyl reductase (ER) domain-containing protein</fullName>
    </recommendedName>
</protein>
<dbReference type="HOGENOM" id="CLU_026673_11_5_1"/>
<keyword evidence="3 7" id="KW-0479">Metal-binding</keyword>
<dbReference type="GeneID" id="9592999"/>
<dbReference type="Pfam" id="PF00107">
    <property type="entry name" value="ADH_zinc_N"/>
    <property type="match status" value="1"/>
</dbReference>
<dbReference type="InterPro" id="IPR011032">
    <property type="entry name" value="GroES-like_sf"/>
</dbReference>
<dbReference type="OrthoDB" id="5363962at2759"/>
<dbReference type="KEGG" id="scm:SCHCO_02644333"/>
<dbReference type="PANTHER" id="PTHR43161:SF25">
    <property type="entry name" value="ALCOHOL DEHYDROGENASE, PUTATIVE (AFU_ORTHOLOGUE AFUA_1G14390)-RELATED"/>
    <property type="match status" value="1"/>
</dbReference>
<dbReference type="SMART" id="SM00829">
    <property type="entry name" value="PKS_ER"/>
    <property type="match status" value="1"/>
</dbReference>
<evidence type="ECO:0000256" key="4">
    <source>
        <dbReference type="ARBA" id="ARBA00022833"/>
    </source>
</evidence>
<dbReference type="STRING" id="578458.D8QL51"/>
<dbReference type="SUPFAM" id="SSF51735">
    <property type="entry name" value="NAD(P)-binding Rossmann-fold domains"/>
    <property type="match status" value="1"/>
</dbReference>
<comment type="similarity">
    <text evidence="2 7">Belongs to the zinc-containing alcohol dehydrogenase family.</text>
</comment>
<gene>
    <name evidence="9" type="ORF">SCHCODRAFT_86257</name>
</gene>
<dbReference type="GO" id="GO:0008270">
    <property type="term" value="F:zinc ion binding"/>
    <property type="evidence" value="ECO:0007669"/>
    <property type="project" value="InterPro"/>
</dbReference>
<evidence type="ECO:0000256" key="3">
    <source>
        <dbReference type="ARBA" id="ARBA00022723"/>
    </source>
</evidence>
<dbReference type="InterPro" id="IPR020843">
    <property type="entry name" value="ER"/>
</dbReference>
<evidence type="ECO:0000313" key="9">
    <source>
        <dbReference type="EMBL" id="EFI91547.1"/>
    </source>
</evidence>
<sequence length="376" mass="39708">MSPSTQPAQVAAVLYGGKDLRIEEREALPPKEGQVQVAVKATGLCGSDLHYYTHGRNGDFKLQAPMVLGHEAAGIITAVGPGVTGLSPGQRVAIECGIMCKTCRYCKAGRYNLCKGMRFCSSAKTFPHLDGTLQTYLNHDADLMFPLPDDCSYEMAALAEPLSVLIHASRRAQFASGQTVLVFGVGAIGLLAAALASAQGASKVVAIDINETRLAFAKEHGFVSETFCLPKGDRNLSPEEQLKAAKDTILPAVARFGEPDGFDVVYECTGAAPCIQMSIHAAITGGRVMLVGMGTGALMLPVAAAATREVDVLGSFRYANTYPEALALLGSGKLDKIEKLVTHRIPLKEAVSAFELLAKGQDERGNMALKAVITGP</sequence>
<reference evidence="9 10" key="1">
    <citation type="journal article" date="2010" name="Nat. Biotechnol.">
        <title>Genome sequence of the model mushroom Schizophyllum commune.</title>
        <authorList>
            <person name="Ohm R.A."/>
            <person name="de Jong J.F."/>
            <person name="Lugones L.G."/>
            <person name="Aerts A."/>
            <person name="Kothe E."/>
            <person name="Stajich J.E."/>
            <person name="de Vries R.P."/>
            <person name="Record E."/>
            <person name="Levasseur A."/>
            <person name="Baker S.E."/>
            <person name="Bartholomew K.A."/>
            <person name="Coutinho P.M."/>
            <person name="Erdmann S."/>
            <person name="Fowler T.J."/>
            <person name="Gathman A.C."/>
            <person name="Lombard V."/>
            <person name="Henrissat B."/>
            <person name="Knabe N."/>
            <person name="Kuees U."/>
            <person name="Lilly W.W."/>
            <person name="Lindquist E."/>
            <person name="Lucas S."/>
            <person name="Magnuson J.K."/>
            <person name="Piumi F."/>
            <person name="Raudaskoski M."/>
            <person name="Salamov A."/>
            <person name="Schmutz J."/>
            <person name="Schwarze F.W.M.R."/>
            <person name="vanKuyk P.A."/>
            <person name="Horton J.S."/>
            <person name="Grigoriev I.V."/>
            <person name="Woesten H.A.B."/>
        </authorList>
    </citation>
    <scope>NUCLEOTIDE SEQUENCE [LARGE SCALE GENOMIC DNA]</scope>
    <source>
        <strain evidence="10">H4-8 / FGSC 9210</strain>
    </source>
</reference>
<name>D8QL51_SCHCM</name>
<dbReference type="InParanoid" id="D8QL51"/>
<evidence type="ECO:0000259" key="8">
    <source>
        <dbReference type="SMART" id="SM00829"/>
    </source>
</evidence>
<dbReference type="Proteomes" id="UP000007431">
    <property type="component" value="Unassembled WGS sequence"/>
</dbReference>
<evidence type="ECO:0000256" key="6">
    <source>
        <dbReference type="ARBA" id="ARBA00023027"/>
    </source>
</evidence>
<evidence type="ECO:0000313" key="10">
    <source>
        <dbReference type="Proteomes" id="UP000007431"/>
    </source>
</evidence>
<dbReference type="InterPro" id="IPR002328">
    <property type="entry name" value="ADH_Zn_CS"/>
</dbReference>
<dbReference type="GO" id="GO:0006062">
    <property type="term" value="P:sorbitol catabolic process"/>
    <property type="evidence" value="ECO:0007669"/>
    <property type="project" value="TreeGrafter"/>
</dbReference>
<dbReference type="OMA" id="KLIMVGM"/>
<evidence type="ECO:0000256" key="5">
    <source>
        <dbReference type="ARBA" id="ARBA00023002"/>
    </source>
</evidence>
<dbReference type="GO" id="GO:0003939">
    <property type="term" value="F:L-iditol 2-dehydrogenase (NAD+) activity"/>
    <property type="evidence" value="ECO:0007669"/>
    <property type="project" value="TreeGrafter"/>
</dbReference>
<dbReference type="VEuPathDB" id="FungiDB:SCHCODRAFT_02644333"/>
<organism evidence="10">
    <name type="scientific">Schizophyllum commune (strain H4-8 / FGSC 9210)</name>
    <name type="common">Split gill fungus</name>
    <dbReference type="NCBI Taxonomy" id="578458"/>
    <lineage>
        <taxon>Eukaryota</taxon>
        <taxon>Fungi</taxon>
        <taxon>Dikarya</taxon>
        <taxon>Basidiomycota</taxon>
        <taxon>Agaricomycotina</taxon>
        <taxon>Agaricomycetes</taxon>
        <taxon>Agaricomycetidae</taxon>
        <taxon>Agaricales</taxon>
        <taxon>Schizophyllaceae</taxon>
        <taxon>Schizophyllum</taxon>
    </lineage>
</organism>
<evidence type="ECO:0000256" key="7">
    <source>
        <dbReference type="RuleBase" id="RU361277"/>
    </source>
</evidence>
<keyword evidence="10" id="KW-1185">Reference proteome</keyword>
<dbReference type="AlphaFoldDB" id="D8QL51"/>
<dbReference type="PANTHER" id="PTHR43161">
    <property type="entry name" value="SORBITOL DEHYDROGENASE"/>
    <property type="match status" value="1"/>
</dbReference>
<proteinExistence type="inferred from homology"/>
<dbReference type="InterPro" id="IPR045306">
    <property type="entry name" value="SDH-like"/>
</dbReference>
<evidence type="ECO:0000256" key="1">
    <source>
        <dbReference type="ARBA" id="ARBA00001947"/>
    </source>
</evidence>
<dbReference type="eggNOG" id="KOG0024">
    <property type="taxonomic scope" value="Eukaryota"/>
</dbReference>
<dbReference type="SUPFAM" id="SSF50129">
    <property type="entry name" value="GroES-like"/>
    <property type="match status" value="1"/>
</dbReference>
<dbReference type="PROSITE" id="PS00059">
    <property type="entry name" value="ADH_ZINC"/>
    <property type="match status" value="1"/>
</dbReference>
<feature type="domain" description="Enoyl reductase (ER)" evidence="8">
    <location>
        <begin position="16"/>
        <end position="369"/>
    </location>
</feature>
<comment type="cofactor">
    <cofactor evidence="1 7">
        <name>Zn(2+)</name>
        <dbReference type="ChEBI" id="CHEBI:29105"/>
    </cofactor>
</comment>
<dbReference type="FunFam" id="3.40.50.720:FF:000068">
    <property type="entry name" value="Sorbitol dehydrogenase"/>
    <property type="match status" value="1"/>
</dbReference>